<feature type="transmembrane region" description="Helical" evidence="20">
    <location>
        <begin position="458"/>
        <end position="485"/>
    </location>
</feature>
<keyword evidence="15 18" id="KW-0539">Nucleus</keyword>
<keyword evidence="7 18" id="KW-0540">Nuclease</keyword>
<dbReference type="InterPro" id="IPR029052">
    <property type="entry name" value="Metallo-depent_PP-like"/>
</dbReference>
<evidence type="ECO:0000256" key="2">
    <source>
        <dbReference type="ARBA" id="ARBA00004123"/>
    </source>
</evidence>
<comment type="subunit">
    <text evidence="17">Component of the MRN complex composed of two heterodimers RAD50 and MRE11 associated with a single NBS1.</text>
</comment>
<dbReference type="SMART" id="SM01347">
    <property type="entry name" value="Mre11_DNA_bind"/>
    <property type="match status" value="1"/>
</dbReference>
<dbReference type="GO" id="GO:0042138">
    <property type="term" value="P:meiotic DNA double-strand break formation"/>
    <property type="evidence" value="ECO:0007669"/>
    <property type="project" value="TreeGrafter"/>
</dbReference>
<dbReference type="PANTHER" id="PTHR10139">
    <property type="entry name" value="DOUBLE-STRAND BREAK REPAIR PROTEIN MRE11"/>
    <property type="match status" value="1"/>
</dbReference>
<dbReference type="InterPro" id="IPR007281">
    <property type="entry name" value="Mre11_DNA-bd"/>
</dbReference>
<sequence length="1253" mass="137742">MPEPSRRPPVVFVEPPGEISPSPLTSSSTDDDTYLPRDRSRDVVRFVSLVSATIVALCAGSIAAFSLIAPQFQSRLHYSQFQVNGVAIGSSLALYLPISIMGYVCDRVGVAPLAVLSSILFGTGYGLAAAIYRKLDLDYNVHGKPHGYHDGWSYPLMVFSFVCVGSGTCAMYISCVSTCAKNFGAGKHRGLALAMPVTGFGLSGMWLSQFGSRFLYETKSDGSKGDVDVYRYLVFLAILLFIMGIVGTLTLRVVGELDLIEEAIDELEHSGILGDSTLLARPERGYGTADANPAADGGESELLLRPASGDDAKWKKNWVLNAETHRFLTDSTMWPFAMGFFLMIGPGEAFVNNLGTVIGTLIPPQKELAGEHTSVATHVSIFGITSTIARLLIGTITDLVAPSPETQHVQIGPSRGSSPSKRLNISRVAFMLFFGAVMSLGFVFLASGTAQDHSERFWVVSGLVGAGYGAAFSLTPLIVTIIWGVENFATNFGIIAMLPALGSTFWGLVYSGVYQAGAEASPDGKDVDDANLCYEADTIRILVATDNHVGFEERDAIRKDDSWRTFDEIMNIGRTEDASHFQTFRHVDMVLLAGDLFHDNKPSRKSLYQVMRTLRKNCLGMKPCPLEFLSDAAEVFEGAFAHVNYEDPDINVSIPVFSIHGNHDDPSGDGNFCSLDLLQASGLLNYFGRVAEADNIEAKPILLQKGLTKLALFGLSNVRDERMFRTFRDHKVKWFRPNVQMGDWFNLLALHQNHHAHTATSYLPENVLPDWLDLVVWGHEHECLIDPTKNPETGFHVMQPGSSVATSLVPGEAVQKHVAIISITGKELKVDKIPLQTVRPFVTRELVLAQDKRFKGLDKKKDNRQEVTRRLMEVIDDMIGEAEANWEAIQTHDTAPEERPLPLIRLKVEYTAPEGGQFEFENPQRFSNRFVGKVANINDVVYFYRKKTVSRKATATTPAEILESLADGTDVVKVESLVRDFLSAQSLKVLPQGPFGDAVNQFVAKDDKHAMELFVSEHLTGQVKQLLGLESDDEDLNSAMEIYRTRIEKQMASGPPKQTGERKRILRPKPDTWDSDFDGNWEDEPDAWTYEDVTMSEPQGQKKPSRGTGRKGKNSDTAGQEVDAPVPKTGTRARAGGRATAAARATAKKPAPTRGRRQEAFAAESEGEEEEDVIMESEEDLPPPPPKAAPKTRRSQAARASASKPTRGAARTRQTTLSFSQKGAMQDPAVDLSDDVISDDDYYEPVATRTRRR</sequence>
<evidence type="ECO:0000256" key="14">
    <source>
        <dbReference type="ARBA" id="ARBA00023211"/>
    </source>
</evidence>
<evidence type="ECO:0000256" key="1">
    <source>
        <dbReference type="ARBA" id="ARBA00001936"/>
    </source>
</evidence>
<dbReference type="InterPro" id="IPR036259">
    <property type="entry name" value="MFS_trans_sf"/>
</dbReference>
<feature type="compositionally biased region" description="Polar residues" evidence="19">
    <location>
        <begin position="1212"/>
        <end position="1223"/>
    </location>
</feature>
<dbReference type="GO" id="GO:0031573">
    <property type="term" value="P:mitotic intra-S DNA damage checkpoint signaling"/>
    <property type="evidence" value="ECO:0007669"/>
    <property type="project" value="TreeGrafter"/>
</dbReference>
<evidence type="ECO:0000256" key="19">
    <source>
        <dbReference type="SAM" id="MobiDB-lite"/>
    </source>
</evidence>
<dbReference type="GO" id="GO:0030870">
    <property type="term" value="C:Mre11 complex"/>
    <property type="evidence" value="ECO:0007669"/>
    <property type="project" value="InterPro"/>
</dbReference>
<keyword evidence="16 18" id="KW-0469">Meiosis</keyword>
<dbReference type="Pfam" id="PF00149">
    <property type="entry name" value="Metallophos"/>
    <property type="match status" value="1"/>
</dbReference>
<keyword evidence="23" id="KW-1185">Reference proteome</keyword>
<reference evidence="22 23" key="1">
    <citation type="journal article" date="2015" name="BMC Genomics">
        <title>Insights from the genome of Ophiocordyceps polyrhachis-furcata to pathogenicity and host specificity in insect fungi.</title>
        <authorList>
            <person name="Wichadakul D."/>
            <person name="Kobmoo N."/>
            <person name="Ingsriswang S."/>
            <person name="Tangphatsornruang S."/>
            <person name="Chantasingh D."/>
            <person name="Luangsa-ard J.J."/>
            <person name="Eurwilaichitr L."/>
        </authorList>
    </citation>
    <scope>NUCLEOTIDE SEQUENCE [LARGE SCALE GENOMIC DNA]</scope>
    <source>
        <strain evidence="22 23">BCC 54312</strain>
    </source>
</reference>
<evidence type="ECO:0000259" key="21">
    <source>
        <dbReference type="SMART" id="SM01347"/>
    </source>
</evidence>
<keyword evidence="9 18" id="KW-0255">Endonuclease</keyword>
<comment type="cofactor">
    <cofactor evidence="1">
        <name>Mn(2+)</name>
        <dbReference type="ChEBI" id="CHEBI:29035"/>
    </cofactor>
</comment>
<dbReference type="GO" id="GO:0000014">
    <property type="term" value="F:single-stranded DNA endodeoxyribonuclease activity"/>
    <property type="evidence" value="ECO:0007669"/>
    <property type="project" value="TreeGrafter"/>
</dbReference>
<keyword evidence="20" id="KW-1133">Transmembrane helix</keyword>
<dbReference type="CDD" id="cd00840">
    <property type="entry name" value="MPP_Mre11_N"/>
    <property type="match status" value="1"/>
</dbReference>
<feature type="transmembrane region" description="Helical" evidence="20">
    <location>
        <begin position="152"/>
        <end position="179"/>
    </location>
</feature>
<keyword evidence="10 18" id="KW-0227">DNA damage</keyword>
<dbReference type="InterPro" id="IPR003701">
    <property type="entry name" value="Mre11"/>
</dbReference>
<comment type="caution">
    <text evidence="22">The sequence shown here is derived from an EMBL/GenBank/DDBJ whole genome shotgun (WGS) entry which is preliminary data.</text>
</comment>
<evidence type="ECO:0000256" key="18">
    <source>
        <dbReference type="RuleBase" id="RU003447"/>
    </source>
</evidence>
<keyword evidence="11 18" id="KW-0378">Hydrolase</keyword>
<dbReference type="PANTHER" id="PTHR10139:SF1">
    <property type="entry name" value="DOUBLE-STRAND BREAK REPAIR PROTEIN MRE11"/>
    <property type="match status" value="1"/>
</dbReference>
<evidence type="ECO:0000256" key="15">
    <source>
        <dbReference type="ARBA" id="ARBA00023242"/>
    </source>
</evidence>
<dbReference type="STRING" id="1330021.A0A367LSK9"/>
<dbReference type="Proteomes" id="UP000253664">
    <property type="component" value="Unassembled WGS sequence"/>
</dbReference>
<evidence type="ECO:0000313" key="22">
    <source>
        <dbReference type="EMBL" id="RCI17423.1"/>
    </source>
</evidence>
<keyword evidence="20" id="KW-0812">Transmembrane</keyword>
<feature type="transmembrane region" description="Helical" evidence="20">
    <location>
        <begin position="229"/>
        <end position="251"/>
    </location>
</feature>
<feature type="region of interest" description="Disordered" evidence="19">
    <location>
        <begin position="1047"/>
        <end position="1253"/>
    </location>
</feature>
<feature type="transmembrane region" description="Helical" evidence="20">
    <location>
        <begin position="110"/>
        <end position="132"/>
    </location>
</feature>
<organism evidence="22 23">
    <name type="scientific">Ophiocordyceps polyrhachis-furcata BCC 54312</name>
    <dbReference type="NCBI Taxonomy" id="1330021"/>
    <lineage>
        <taxon>Eukaryota</taxon>
        <taxon>Fungi</taxon>
        <taxon>Dikarya</taxon>
        <taxon>Ascomycota</taxon>
        <taxon>Pezizomycotina</taxon>
        <taxon>Sordariomycetes</taxon>
        <taxon>Hypocreomycetidae</taxon>
        <taxon>Hypocreales</taxon>
        <taxon>Ophiocordycipitaceae</taxon>
        <taxon>Ophiocordyceps</taxon>
    </lineage>
</organism>
<evidence type="ECO:0000256" key="12">
    <source>
        <dbReference type="ARBA" id="ARBA00022839"/>
    </source>
</evidence>
<dbReference type="InterPro" id="IPR041796">
    <property type="entry name" value="Mre11_N"/>
</dbReference>
<evidence type="ECO:0000256" key="16">
    <source>
        <dbReference type="ARBA" id="ARBA00023254"/>
    </source>
</evidence>
<evidence type="ECO:0000256" key="11">
    <source>
        <dbReference type="ARBA" id="ARBA00022801"/>
    </source>
</evidence>
<dbReference type="GO" id="GO:0007095">
    <property type="term" value="P:mitotic G2 DNA damage checkpoint signaling"/>
    <property type="evidence" value="ECO:0007669"/>
    <property type="project" value="TreeGrafter"/>
</dbReference>
<dbReference type="InterPro" id="IPR004843">
    <property type="entry name" value="Calcineurin-like_PHP"/>
</dbReference>
<evidence type="ECO:0000256" key="20">
    <source>
        <dbReference type="SAM" id="Phobius"/>
    </source>
</evidence>
<dbReference type="Pfam" id="PF07690">
    <property type="entry name" value="MFS_1"/>
    <property type="match status" value="1"/>
</dbReference>
<feature type="compositionally biased region" description="Basic residues" evidence="19">
    <location>
        <begin position="1103"/>
        <end position="1112"/>
    </location>
</feature>
<feature type="region of interest" description="Disordered" evidence="19">
    <location>
        <begin position="1"/>
        <end position="36"/>
    </location>
</feature>
<keyword evidence="14 18" id="KW-0464">Manganese</keyword>
<keyword evidence="13 18" id="KW-0234">DNA repair</keyword>
<dbReference type="InterPro" id="IPR038487">
    <property type="entry name" value="Mre11_capping_dom"/>
</dbReference>
<evidence type="ECO:0000256" key="13">
    <source>
        <dbReference type="ARBA" id="ARBA00023204"/>
    </source>
</evidence>
<gene>
    <name evidence="22" type="ORF">L249_3118</name>
</gene>
<evidence type="ECO:0000256" key="10">
    <source>
        <dbReference type="ARBA" id="ARBA00022763"/>
    </source>
</evidence>
<feature type="compositionally biased region" description="Acidic residues" evidence="19">
    <location>
        <begin position="1073"/>
        <end position="1086"/>
    </location>
</feature>
<evidence type="ECO:0000256" key="17">
    <source>
        <dbReference type="ARBA" id="ARBA00064981"/>
    </source>
</evidence>
<dbReference type="GO" id="GO:0008296">
    <property type="term" value="F:3'-5'-DNA exonuclease activity"/>
    <property type="evidence" value="ECO:0007669"/>
    <property type="project" value="InterPro"/>
</dbReference>
<dbReference type="Gene3D" id="1.20.1250.20">
    <property type="entry name" value="MFS general substrate transporter like domains"/>
    <property type="match status" value="2"/>
</dbReference>
<feature type="transmembrane region" description="Helical" evidence="20">
    <location>
        <begin position="191"/>
        <end position="209"/>
    </location>
</feature>
<evidence type="ECO:0000256" key="5">
    <source>
        <dbReference type="ARBA" id="ARBA00009028"/>
    </source>
</evidence>
<feature type="transmembrane region" description="Helical" evidence="20">
    <location>
        <begin position="492"/>
        <end position="513"/>
    </location>
</feature>
<comment type="similarity">
    <text evidence="5 18">Belongs to the MRE11/RAD32 family.</text>
</comment>
<dbReference type="GO" id="GO:0022857">
    <property type="term" value="F:transmembrane transporter activity"/>
    <property type="evidence" value="ECO:0007669"/>
    <property type="project" value="InterPro"/>
</dbReference>
<evidence type="ECO:0000256" key="3">
    <source>
        <dbReference type="ARBA" id="ARBA00004141"/>
    </source>
</evidence>
<dbReference type="EMBL" id="LKCN02000001">
    <property type="protein sequence ID" value="RCI17423.1"/>
    <property type="molecule type" value="Genomic_DNA"/>
</dbReference>
<dbReference type="GO" id="GO:0097552">
    <property type="term" value="P:mitochondrial double-strand break repair via homologous recombination"/>
    <property type="evidence" value="ECO:0007669"/>
    <property type="project" value="TreeGrafter"/>
</dbReference>
<protein>
    <recommendedName>
        <fullName evidence="21">Mre11 DNA-binding domain-containing protein</fullName>
    </recommendedName>
</protein>
<evidence type="ECO:0000313" key="23">
    <source>
        <dbReference type="Proteomes" id="UP000253664"/>
    </source>
</evidence>
<evidence type="ECO:0000256" key="7">
    <source>
        <dbReference type="ARBA" id="ARBA00022722"/>
    </source>
</evidence>
<dbReference type="InterPro" id="IPR011701">
    <property type="entry name" value="MFS"/>
</dbReference>
<keyword evidence="20" id="KW-0472">Membrane</keyword>
<dbReference type="GO" id="GO:0000724">
    <property type="term" value="P:double-strand break repair via homologous recombination"/>
    <property type="evidence" value="ECO:0007669"/>
    <property type="project" value="TreeGrafter"/>
</dbReference>
<feature type="transmembrane region" description="Helical" evidence="20">
    <location>
        <begin position="46"/>
        <end position="69"/>
    </location>
</feature>
<dbReference type="AlphaFoldDB" id="A0A367LSK9"/>
<dbReference type="SUPFAM" id="SSF56300">
    <property type="entry name" value="Metallo-dependent phosphatases"/>
    <property type="match status" value="1"/>
</dbReference>
<feature type="domain" description="Mre11 DNA-binding" evidence="21">
    <location>
        <begin position="828"/>
        <end position="1002"/>
    </location>
</feature>
<feature type="transmembrane region" description="Helical" evidence="20">
    <location>
        <begin position="81"/>
        <end position="98"/>
    </location>
</feature>
<evidence type="ECO:0000256" key="9">
    <source>
        <dbReference type="ARBA" id="ARBA00022759"/>
    </source>
</evidence>
<feature type="compositionally biased region" description="Basic and acidic residues" evidence="19">
    <location>
        <begin position="1059"/>
        <end position="1072"/>
    </location>
</feature>
<dbReference type="SUPFAM" id="SSF103473">
    <property type="entry name" value="MFS general substrate transporter"/>
    <property type="match status" value="1"/>
</dbReference>
<keyword evidence="8" id="KW-0479">Metal-binding</keyword>
<evidence type="ECO:0000256" key="4">
    <source>
        <dbReference type="ARBA" id="ARBA00004286"/>
    </source>
</evidence>
<feature type="compositionally biased region" description="Acidic residues" evidence="19">
    <location>
        <begin position="1232"/>
        <end position="1243"/>
    </location>
</feature>
<dbReference type="GO" id="GO:0030145">
    <property type="term" value="F:manganese ion binding"/>
    <property type="evidence" value="ECO:0007669"/>
    <property type="project" value="InterPro"/>
</dbReference>
<proteinExistence type="inferred from homology"/>
<dbReference type="GO" id="GO:0016020">
    <property type="term" value="C:membrane"/>
    <property type="evidence" value="ECO:0007669"/>
    <property type="project" value="UniProtKB-SubCell"/>
</dbReference>
<evidence type="ECO:0000256" key="8">
    <source>
        <dbReference type="ARBA" id="ARBA00022723"/>
    </source>
</evidence>
<dbReference type="GO" id="GO:0006303">
    <property type="term" value="P:double-strand break repair via nonhomologous end joining"/>
    <property type="evidence" value="ECO:0007669"/>
    <property type="project" value="TreeGrafter"/>
</dbReference>
<dbReference type="Pfam" id="PF04152">
    <property type="entry name" value="Mre11_DNA_bind"/>
    <property type="match status" value="1"/>
</dbReference>
<dbReference type="GO" id="GO:0000723">
    <property type="term" value="P:telomere maintenance"/>
    <property type="evidence" value="ECO:0007669"/>
    <property type="project" value="TreeGrafter"/>
</dbReference>
<keyword evidence="6" id="KW-0158">Chromosome</keyword>
<dbReference type="Gene3D" id="3.30.110.110">
    <property type="entry name" value="Mre11, capping domain"/>
    <property type="match status" value="1"/>
</dbReference>
<dbReference type="FunFam" id="3.60.21.10:FF:000011">
    <property type="entry name" value="Double-strand break repair protein"/>
    <property type="match status" value="1"/>
</dbReference>
<feature type="transmembrane region" description="Helical" evidence="20">
    <location>
        <begin position="428"/>
        <end position="446"/>
    </location>
</feature>
<dbReference type="Gene3D" id="3.60.21.10">
    <property type="match status" value="1"/>
</dbReference>
<dbReference type="OrthoDB" id="30417at2759"/>
<accession>A0A367LSK9</accession>
<keyword evidence="12 18" id="KW-0269">Exonuclease</keyword>
<evidence type="ECO:0000256" key="6">
    <source>
        <dbReference type="ARBA" id="ARBA00022454"/>
    </source>
</evidence>
<dbReference type="NCBIfam" id="TIGR00583">
    <property type="entry name" value="mre11"/>
    <property type="match status" value="1"/>
</dbReference>
<dbReference type="GO" id="GO:0035861">
    <property type="term" value="C:site of double-strand break"/>
    <property type="evidence" value="ECO:0007669"/>
    <property type="project" value="TreeGrafter"/>
</dbReference>
<comment type="subcellular location">
    <subcellularLocation>
        <location evidence="4">Chromosome</location>
    </subcellularLocation>
    <subcellularLocation>
        <location evidence="3">Membrane</location>
        <topology evidence="3">Multi-pass membrane protein</topology>
    </subcellularLocation>
    <subcellularLocation>
        <location evidence="2">Nucleus</location>
    </subcellularLocation>
</comment>
<dbReference type="CDD" id="cd17354">
    <property type="entry name" value="MFS_Mch1p_like"/>
    <property type="match status" value="1"/>
</dbReference>
<feature type="compositionally biased region" description="Low complexity" evidence="19">
    <location>
        <begin position="1127"/>
        <end position="1153"/>
    </location>
</feature>
<feature type="compositionally biased region" description="Acidic residues" evidence="19">
    <location>
        <begin position="1165"/>
        <end position="1181"/>
    </location>
</feature>
<name>A0A367LSK9_9HYPO</name>